<reference evidence="6" key="1">
    <citation type="journal article" date="2021" name="Sci. Rep.">
        <title>Diploid genomic architecture of Nitzschia inconspicua, an elite biomass production diatom.</title>
        <authorList>
            <person name="Oliver A."/>
            <person name="Podell S."/>
            <person name="Pinowska A."/>
            <person name="Traller J.C."/>
            <person name="Smith S.R."/>
            <person name="McClure R."/>
            <person name="Beliaev A."/>
            <person name="Bohutskyi P."/>
            <person name="Hill E.A."/>
            <person name="Rabines A."/>
            <person name="Zheng H."/>
            <person name="Allen L.Z."/>
            <person name="Kuo A."/>
            <person name="Grigoriev I.V."/>
            <person name="Allen A.E."/>
            <person name="Hazlebeck D."/>
            <person name="Allen E.E."/>
        </authorList>
    </citation>
    <scope>NUCLEOTIDE SEQUENCE</scope>
    <source>
        <strain evidence="6">Hildebrandi</strain>
    </source>
</reference>
<dbReference type="GO" id="GO:0000166">
    <property type="term" value="F:nucleotide binding"/>
    <property type="evidence" value="ECO:0007669"/>
    <property type="project" value="UniProtKB-KW"/>
</dbReference>
<evidence type="ECO:0000256" key="3">
    <source>
        <dbReference type="SAM" id="Phobius"/>
    </source>
</evidence>
<dbReference type="AlphaFoldDB" id="A0A9K3L542"/>
<dbReference type="GO" id="GO:0001653">
    <property type="term" value="F:peptide receptor activity"/>
    <property type="evidence" value="ECO:0007669"/>
    <property type="project" value="TreeGrafter"/>
</dbReference>
<keyword evidence="7" id="KW-1185">Reference proteome</keyword>
<protein>
    <submittedName>
        <fullName evidence="6">Family 3 adenylate cyclase</fullName>
    </submittedName>
</protein>
<dbReference type="InterPro" id="IPR001054">
    <property type="entry name" value="A/G_cyclase"/>
</dbReference>
<comment type="caution">
    <text evidence="6">The sequence shown here is derived from an EMBL/GenBank/DDBJ whole genome shotgun (WGS) entry which is preliminary data.</text>
</comment>
<dbReference type="SMART" id="SM00044">
    <property type="entry name" value="CYCc"/>
    <property type="match status" value="1"/>
</dbReference>
<dbReference type="Pfam" id="PF00233">
    <property type="entry name" value="PDEase_I"/>
    <property type="match status" value="1"/>
</dbReference>
<gene>
    <name evidence="6" type="ORF">IV203_004302</name>
</gene>
<dbReference type="Pfam" id="PF00211">
    <property type="entry name" value="Guanylate_cyc"/>
    <property type="match status" value="1"/>
</dbReference>
<dbReference type="GO" id="GO:0035556">
    <property type="term" value="P:intracellular signal transduction"/>
    <property type="evidence" value="ECO:0007669"/>
    <property type="project" value="InterPro"/>
</dbReference>
<dbReference type="GO" id="GO:0007168">
    <property type="term" value="P:receptor guanylyl cyclase signaling pathway"/>
    <property type="evidence" value="ECO:0007669"/>
    <property type="project" value="TreeGrafter"/>
</dbReference>
<evidence type="ECO:0000259" key="4">
    <source>
        <dbReference type="PROSITE" id="PS50125"/>
    </source>
</evidence>
<dbReference type="PANTHER" id="PTHR11920:SF335">
    <property type="entry name" value="GUANYLATE CYCLASE"/>
    <property type="match status" value="1"/>
</dbReference>
<dbReference type="EMBL" id="JAGRRH010000016">
    <property type="protein sequence ID" value="KAG7354946.1"/>
    <property type="molecule type" value="Genomic_DNA"/>
</dbReference>
<feature type="domain" description="Guanylate cyclase" evidence="4">
    <location>
        <begin position="618"/>
        <end position="752"/>
    </location>
</feature>
<dbReference type="InterPro" id="IPR003607">
    <property type="entry name" value="HD/PDEase_dom"/>
</dbReference>
<evidence type="ECO:0000313" key="7">
    <source>
        <dbReference type="Proteomes" id="UP000693970"/>
    </source>
</evidence>
<dbReference type="OrthoDB" id="432756at2759"/>
<keyword evidence="3" id="KW-0472">Membrane</keyword>
<feature type="transmembrane region" description="Helical" evidence="3">
    <location>
        <begin position="103"/>
        <end position="121"/>
    </location>
</feature>
<keyword evidence="2" id="KW-0456">Lyase</keyword>
<proteinExistence type="predicted"/>
<evidence type="ECO:0000256" key="2">
    <source>
        <dbReference type="ARBA" id="ARBA00023239"/>
    </source>
</evidence>
<dbReference type="PROSITE" id="PS50125">
    <property type="entry name" value="GUANYLATE_CYCLASE_2"/>
    <property type="match status" value="1"/>
</dbReference>
<keyword evidence="3" id="KW-0812">Transmembrane</keyword>
<feature type="transmembrane region" description="Helical" evidence="3">
    <location>
        <begin position="518"/>
        <end position="538"/>
    </location>
</feature>
<keyword evidence="1" id="KW-0547">Nucleotide-binding</keyword>
<evidence type="ECO:0000259" key="5">
    <source>
        <dbReference type="PROSITE" id="PS51845"/>
    </source>
</evidence>
<accession>A0A9K3L542</accession>
<name>A0A9K3L542_9STRA</name>
<dbReference type="InterPro" id="IPR050401">
    <property type="entry name" value="Cyclic_nucleotide_synthase"/>
</dbReference>
<dbReference type="GO" id="GO:0004016">
    <property type="term" value="F:adenylate cyclase activity"/>
    <property type="evidence" value="ECO:0007669"/>
    <property type="project" value="TreeGrafter"/>
</dbReference>
<dbReference type="InterPro" id="IPR002073">
    <property type="entry name" value="PDEase_catalytic_dom"/>
</dbReference>
<dbReference type="PROSITE" id="PS51845">
    <property type="entry name" value="PDEASE_I_2"/>
    <property type="match status" value="1"/>
</dbReference>
<evidence type="ECO:0000256" key="1">
    <source>
        <dbReference type="ARBA" id="ARBA00022741"/>
    </source>
</evidence>
<dbReference type="GO" id="GO:0005886">
    <property type="term" value="C:plasma membrane"/>
    <property type="evidence" value="ECO:0007669"/>
    <property type="project" value="TreeGrafter"/>
</dbReference>
<reference evidence="6" key="2">
    <citation type="submission" date="2021-04" db="EMBL/GenBank/DDBJ databases">
        <authorList>
            <person name="Podell S."/>
        </authorList>
    </citation>
    <scope>NUCLEOTIDE SEQUENCE</scope>
    <source>
        <strain evidence="6">Hildebrandi</strain>
    </source>
</reference>
<sequence length="1224" mass="136670">MQSDGTILLEILLMFDTEDSFYKSVLLGCNRFSKIATFLMKVPTISQHEDEESPHACHDDRDFDEVKDDISSETSISSTKDGSKEPSEVLAGKETVMVLRLRILVILALLSAAVAVSAVVYKITSDSEQDEFESQFAGSAAKILSSFELIVQDKIAAVGSLALAATIFTANNNITWPFVTLDSFQERAAVAKSLSKAIFIGVLPAAFDENRNEWEEFAQDHFYAICDEAIVYQNNKGISPFGDQTVPFLQTREELAALYFGNGSLVEGHSEDQATKRMDYSTGLANHIYYISDEGVNKVDPGPGPYFPTWQSSPFTTSFGLNFNLNNAYGHTHRGMIDKSFQLQKVVMGGFSSAPPGDFQSDTGVFLTNIIATWLSFAAGESVTYLGDPITNVYVPVFDSLDTERNPVGIVNAIIHWISFFENVLPDNIRGVTLVLKSPCTEPYTYVVDGPRVSPIGSGDLHDPRFDFLEQSASMADFSSVSDGSQLGLELETEDCPCSIHVYPSQVFHDDYHTNAPMLITLSVAVIFVFTVFMFIIYDRLVEKRNSLVIHKATVTSNIVTSLFPKNIADRLVQEQEDKDEKRESFMSANRRLRTYLSGGQGKRVGQGPIADLFPNASCLFADIAGFTAWSSTRDPAQVFTLLQTIYQAFDAIALRRKVFKVETVGDSYVAVAGIPDPQPTHAVIIFRFAWDCLVKFNELVKELEVELGPDTGDLQMRFGINSGPITAGVLLGERARFQLFGDTVNTASRMECTGVPNRIQVSQATAELLREAGKSTWITPRSDVIHAKGKGVLATYWLLPTSGAEKKKHLVPQTPKGSVKQARLIQWVVEVFLEHINTIYASRNYKLPEKPVVYKSRLNQITLDEVVEVICLPKFDCVAGNGVPVVNKAAISATAVDQLYDYISNIASLYHKNPFHNFEHACHVTMAVDKFMKRIVNPNIDVDGDHSNVASHLHEYTHGINSDPLALFAIVFSALIHDVDHRGVSNVQLAKEDKDMATMYHNKSIAEQNSLDIAWNLLMEPEYSELRSYLFCTEADMLRFRQVIVNVVLATDIFDKELNDLRKARWNKAFSGELEGGTKYFNDLRATIVIEHIIQASDVSHTMQHWQVYRKWNEKLFKEMYMAFKAGRMGVDPSTFWFKGEIAFFDSYIIPLAKKLKDCNVFGVSSDECLNYAMMNRAEWEERGDQITKDMIAELANEQGIIDSIDRAQEHIGDDLGLDNEDV</sequence>
<dbReference type="GO" id="GO:0004114">
    <property type="term" value="F:3',5'-cyclic-nucleotide phosphodiesterase activity"/>
    <property type="evidence" value="ECO:0007669"/>
    <property type="project" value="InterPro"/>
</dbReference>
<organism evidence="6 7">
    <name type="scientific">Nitzschia inconspicua</name>
    <dbReference type="NCBI Taxonomy" id="303405"/>
    <lineage>
        <taxon>Eukaryota</taxon>
        <taxon>Sar</taxon>
        <taxon>Stramenopiles</taxon>
        <taxon>Ochrophyta</taxon>
        <taxon>Bacillariophyta</taxon>
        <taxon>Bacillariophyceae</taxon>
        <taxon>Bacillariophycidae</taxon>
        <taxon>Bacillariales</taxon>
        <taxon>Bacillariaceae</taxon>
        <taxon>Nitzschia</taxon>
    </lineage>
</organism>
<dbReference type="PANTHER" id="PTHR11920">
    <property type="entry name" value="GUANYLYL CYCLASE"/>
    <property type="match status" value="1"/>
</dbReference>
<dbReference type="Proteomes" id="UP000693970">
    <property type="component" value="Unassembled WGS sequence"/>
</dbReference>
<dbReference type="CDD" id="cd07302">
    <property type="entry name" value="CHD"/>
    <property type="match status" value="1"/>
</dbReference>
<dbReference type="CDD" id="cd00077">
    <property type="entry name" value="HDc"/>
    <property type="match status" value="1"/>
</dbReference>
<dbReference type="GO" id="GO:0004383">
    <property type="term" value="F:guanylate cyclase activity"/>
    <property type="evidence" value="ECO:0007669"/>
    <property type="project" value="TreeGrafter"/>
</dbReference>
<keyword evidence="3" id="KW-1133">Transmembrane helix</keyword>
<evidence type="ECO:0000313" key="6">
    <source>
        <dbReference type="EMBL" id="KAG7354946.1"/>
    </source>
</evidence>
<feature type="domain" description="PDEase" evidence="5">
    <location>
        <begin position="834"/>
        <end position="1054"/>
    </location>
</feature>